<feature type="transmembrane region" description="Helical" evidence="6">
    <location>
        <begin position="12"/>
        <end position="33"/>
    </location>
</feature>
<evidence type="ECO:0000256" key="6">
    <source>
        <dbReference type="SAM" id="Phobius"/>
    </source>
</evidence>
<feature type="transmembrane region" description="Helical" evidence="6">
    <location>
        <begin position="314"/>
        <end position="334"/>
    </location>
</feature>
<keyword evidence="4 6" id="KW-1133">Transmembrane helix</keyword>
<keyword evidence="5 6" id="KW-0472">Membrane</keyword>
<keyword evidence="3 6" id="KW-0812">Transmembrane</keyword>
<comment type="caution">
    <text evidence="7">The sequence shown here is derived from an EMBL/GenBank/DDBJ whole genome shotgun (WGS) entry which is preliminary data.</text>
</comment>
<evidence type="ECO:0000256" key="5">
    <source>
        <dbReference type="ARBA" id="ARBA00023136"/>
    </source>
</evidence>
<organism evidence="7 8">
    <name type="scientific">Pelagibius litoralis</name>
    <dbReference type="NCBI Taxonomy" id="374515"/>
    <lineage>
        <taxon>Bacteria</taxon>
        <taxon>Pseudomonadati</taxon>
        <taxon>Pseudomonadota</taxon>
        <taxon>Alphaproteobacteria</taxon>
        <taxon>Rhodospirillales</taxon>
        <taxon>Rhodovibrionaceae</taxon>
        <taxon>Pelagibius</taxon>
    </lineage>
</organism>
<dbReference type="InterPro" id="IPR005495">
    <property type="entry name" value="LptG/LptF_permease"/>
</dbReference>
<dbReference type="AlphaFoldDB" id="A0A967F1R9"/>
<keyword evidence="8" id="KW-1185">Reference proteome</keyword>
<feature type="transmembrane region" description="Helical" evidence="6">
    <location>
        <begin position="53"/>
        <end position="78"/>
    </location>
</feature>
<name>A0A967F1R9_9PROT</name>
<dbReference type="Proteomes" id="UP000761264">
    <property type="component" value="Unassembled WGS sequence"/>
</dbReference>
<protein>
    <submittedName>
        <fullName evidence="7">YjgP/YjgQ family permease</fullName>
    </submittedName>
</protein>
<evidence type="ECO:0000256" key="4">
    <source>
        <dbReference type="ARBA" id="ARBA00022989"/>
    </source>
</evidence>
<dbReference type="EMBL" id="JAAQPH010000023">
    <property type="protein sequence ID" value="NIA71495.1"/>
    <property type="molecule type" value="Genomic_DNA"/>
</dbReference>
<dbReference type="PANTHER" id="PTHR33529">
    <property type="entry name" value="SLR0882 PROTEIN-RELATED"/>
    <property type="match status" value="1"/>
</dbReference>
<feature type="transmembrane region" description="Helical" evidence="6">
    <location>
        <begin position="99"/>
        <end position="120"/>
    </location>
</feature>
<dbReference type="GO" id="GO:0043190">
    <property type="term" value="C:ATP-binding cassette (ABC) transporter complex"/>
    <property type="evidence" value="ECO:0007669"/>
    <property type="project" value="TreeGrafter"/>
</dbReference>
<sequence>MSTISSYLLRQTMMPLLISIGIALLVLLTERMLRLLDLVLDSQGGLTVLLQMLAYLIPHYMALALPAAFFLGVLLAFSRLHQGRELDALGSAGIGLAQMLRPILLLALGLTVVSAVNFSIGQPYARYTYRAMVHEVAAAAVNTYLQERTFIEVNGATFMANTVRRGSRDFGGVFVYEETGDGGTIVTTADQGSLVVAPQGERSTLVLSNGVRLEVDALDKTKSERLPNFDVLSFSQLQIPTNLVGQEAFRPRGEDERELTLHELWEYRSTPPPGATYDQMVGEFHDRLVRTFSLLFLPFLAVSFAIGPRRTHQAYGIAAGLLILIIYNQALSVGKSLTSTGEISPLIGQWLPLALLATVSTALFYRRAFQVTRGIGWPSPTDIFRSLLQTVRPGTNAAGGQRPE</sequence>
<evidence type="ECO:0000256" key="2">
    <source>
        <dbReference type="ARBA" id="ARBA00022475"/>
    </source>
</evidence>
<evidence type="ECO:0000313" key="7">
    <source>
        <dbReference type="EMBL" id="NIA71495.1"/>
    </source>
</evidence>
<gene>
    <name evidence="7" type="ORF">HBA54_23165</name>
</gene>
<feature type="transmembrane region" description="Helical" evidence="6">
    <location>
        <begin position="288"/>
        <end position="307"/>
    </location>
</feature>
<evidence type="ECO:0000256" key="1">
    <source>
        <dbReference type="ARBA" id="ARBA00004651"/>
    </source>
</evidence>
<feature type="transmembrane region" description="Helical" evidence="6">
    <location>
        <begin position="346"/>
        <end position="365"/>
    </location>
</feature>
<reference evidence="7" key="1">
    <citation type="submission" date="2020-03" db="EMBL/GenBank/DDBJ databases">
        <title>Genome of Pelagibius litoralis DSM 21314T.</title>
        <authorList>
            <person name="Wang G."/>
        </authorList>
    </citation>
    <scope>NUCLEOTIDE SEQUENCE</scope>
    <source>
        <strain evidence="7">DSM 21314</strain>
    </source>
</reference>
<keyword evidence="2" id="KW-1003">Cell membrane</keyword>
<dbReference type="GO" id="GO:0015920">
    <property type="term" value="P:lipopolysaccharide transport"/>
    <property type="evidence" value="ECO:0007669"/>
    <property type="project" value="TreeGrafter"/>
</dbReference>
<evidence type="ECO:0000313" key="8">
    <source>
        <dbReference type="Proteomes" id="UP000761264"/>
    </source>
</evidence>
<dbReference type="PANTHER" id="PTHR33529:SF2">
    <property type="entry name" value="LIPOPOLYSACCHARIDE EXPORT SYSTEM PERMEASE PROTEIN LPTG"/>
    <property type="match status" value="1"/>
</dbReference>
<comment type="subcellular location">
    <subcellularLocation>
        <location evidence="1">Cell membrane</location>
        <topology evidence="1">Multi-pass membrane protein</topology>
    </subcellularLocation>
</comment>
<accession>A0A967F1R9</accession>
<dbReference type="Pfam" id="PF03739">
    <property type="entry name" value="LptF_LptG"/>
    <property type="match status" value="1"/>
</dbReference>
<proteinExistence type="predicted"/>
<evidence type="ECO:0000256" key="3">
    <source>
        <dbReference type="ARBA" id="ARBA00022692"/>
    </source>
</evidence>
<dbReference type="RefSeq" id="WP_167229192.1">
    <property type="nucleotide sequence ID" value="NZ_JAAQPH010000023.1"/>
</dbReference>